<feature type="region of interest" description="Disordered" evidence="5">
    <location>
        <begin position="1"/>
        <end position="44"/>
    </location>
</feature>
<sequence length="184" mass="19419">MSTNGMLNGDVYSEVENTDDHVSIDDSESVEEGSEPEAGRPGLSIPNEQLIANLNQVEKLVIASLEAASKAIGGIATYREGEEEAGDPQNAAESAQKLFAGRSGRFFGLMKEIQKQVGSVIQNMTESGMIAGRATPYNATVAGEEKDFEIASKSVSLVLAKVNSALRDLEILTGPTALKSDVNA</sequence>
<keyword evidence="7" id="KW-1185">Reference proteome</keyword>
<reference evidence="6" key="1">
    <citation type="submission" date="2020-05" db="EMBL/GenBank/DDBJ databases">
        <title>Phylogenomic resolution of chytrid fungi.</title>
        <authorList>
            <person name="Stajich J.E."/>
            <person name="Amses K."/>
            <person name="Simmons R."/>
            <person name="Seto K."/>
            <person name="Myers J."/>
            <person name="Bonds A."/>
            <person name="Quandt C.A."/>
            <person name="Barry K."/>
            <person name="Liu P."/>
            <person name="Grigoriev I."/>
            <person name="Longcore J.E."/>
            <person name="James T.Y."/>
        </authorList>
    </citation>
    <scope>NUCLEOTIDE SEQUENCE</scope>
    <source>
        <strain evidence="6">JEL0318</strain>
    </source>
</reference>
<comment type="subunit">
    <text evidence="4">Component of the Mediator complex.</text>
</comment>
<comment type="caution">
    <text evidence="6">The sequence shown here is derived from an EMBL/GenBank/DDBJ whole genome shotgun (WGS) entry which is preliminary data.</text>
</comment>
<comment type="function">
    <text evidence="4">Component of the Mediator complex, a coactivator involved in the regulated transcription of nearly all RNA polymerase II-dependent genes. Mediator functions as a bridge to convey information from gene-specific regulatory proteins to the basal RNA polymerase II transcription machinery. Mediator is recruited to promoters by direct interactions with regulatory proteins and serves as a scaffold for the assembly of a functional pre-initiation complex with RNA polymerase II and the general transcription factors.</text>
</comment>
<gene>
    <name evidence="4" type="primary">MED11</name>
    <name evidence="6" type="ORF">HK097_007065</name>
</gene>
<evidence type="ECO:0000313" key="7">
    <source>
        <dbReference type="Proteomes" id="UP001212841"/>
    </source>
</evidence>
<dbReference type="GO" id="GO:0003712">
    <property type="term" value="F:transcription coregulator activity"/>
    <property type="evidence" value="ECO:0007669"/>
    <property type="project" value="InterPro"/>
</dbReference>
<keyword evidence="4" id="KW-0804">Transcription</keyword>
<keyword evidence="4" id="KW-0010">Activator</keyword>
<comment type="similarity">
    <text evidence="2 4">Belongs to the Mediator complex subunit 11 family.</text>
</comment>
<dbReference type="GO" id="GO:0016592">
    <property type="term" value="C:mediator complex"/>
    <property type="evidence" value="ECO:0007669"/>
    <property type="project" value="InterPro"/>
</dbReference>
<evidence type="ECO:0000256" key="3">
    <source>
        <dbReference type="ARBA" id="ARBA00023242"/>
    </source>
</evidence>
<evidence type="ECO:0000256" key="4">
    <source>
        <dbReference type="RuleBase" id="RU364147"/>
    </source>
</evidence>
<evidence type="ECO:0000313" key="6">
    <source>
        <dbReference type="EMBL" id="KAJ3051938.1"/>
    </source>
</evidence>
<proteinExistence type="inferred from homology"/>
<dbReference type="Proteomes" id="UP001212841">
    <property type="component" value="Unassembled WGS sequence"/>
</dbReference>
<evidence type="ECO:0000256" key="2">
    <source>
        <dbReference type="ARBA" id="ARBA00008186"/>
    </source>
</evidence>
<evidence type="ECO:0000256" key="1">
    <source>
        <dbReference type="ARBA" id="ARBA00004123"/>
    </source>
</evidence>
<dbReference type="Pfam" id="PF10280">
    <property type="entry name" value="Med11"/>
    <property type="match status" value="1"/>
</dbReference>
<evidence type="ECO:0000256" key="5">
    <source>
        <dbReference type="SAM" id="MobiDB-lite"/>
    </source>
</evidence>
<dbReference type="InterPro" id="IPR019404">
    <property type="entry name" value="Mediator_Med11"/>
</dbReference>
<dbReference type="AlphaFoldDB" id="A0AAD5X1V8"/>
<dbReference type="GO" id="GO:0006357">
    <property type="term" value="P:regulation of transcription by RNA polymerase II"/>
    <property type="evidence" value="ECO:0007669"/>
    <property type="project" value="InterPro"/>
</dbReference>
<keyword evidence="4" id="KW-0805">Transcription regulation</keyword>
<organism evidence="6 7">
    <name type="scientific">Rhizophlyctis rosea</name>
    <dbReference type="NCBI Taxonomy" id="64517"/>
    <lineage>
        <taxon>Eukaryota</taxon>
        <taxon>Fungi</taxon>
        <taxon>Fungi incertae sedis</taxon>
        <taxon>Chytridiomycota</taxon>
        <taxon>Chytridiomycota incertae sedis</taxon>
        <taxon>Chytridiomycetes</taxon>
        <taxon>Rhizophlyctidales</taxon>
        <taxon>Rhizophlyctidaceae</taxon>
        <taxon>Rhizophlyctis</taxon>
    </lineage>
</organism>
<name>A0AAD5X1V8_9FUNG</name>
<dbReference type="EMBL" id="JADGJD010000343">
    <property type="protein sequence ID" value="KAJ3051938.1"/>
    <property type="molecule type" value="Genomic_DNA"/>
</dbReference>
<accession>A0AAD5X1V8</accession>
<feature type="compositionally biased region" description="Acidic residues" evidence="5">
    <location>
        <begin position="25"/>
        <end position="35"/>
    </location>
</feature>
<keyword evidence="3 4" id="KW-0539">Nucleus</keyword>
<protein>
    <recommendedName>
        <fullName evidence="4">Mediator of RNA polymerase II transcription subunit 11</fullName>
    </recommendedName>
    <alternativeName>
        <fullName evidence="4">Mediator complex subunit 11</fullName>
    </alternativeName>
</protein>
<comment type="subcellular location">
    <subcellularLocation>
        <location evidence="1 4">Nucleus</location>
    </subcellularLocation>
</comment>